<evidence type="ECO:0000313" key="11">
    <source>
        <dbReference type="EMBL" id="MDM3926514.1"/>
    </source>
</evidence>
<dbReference type="InterPro" id="IPR016171">
    <property type="entry name" value="Vanillyl_alc_oxidase_C-sub2"/>
</dbReference>
<evidence type="ECO:0000313" key="12">
    <source>
        <dbReference type="Proteomes" id="UP000198286"/>
    </source>
</evidence>
<dbReference type="InterPro" id="IPR004113">
    <property type="entry name" value="FAD-bd_oxidored_4_C"/>
</dbReference>
<accession>A0A7U5RXN4</accession>
<protein>
    <submittedName>
        <fullName evidence="10">D-lactate dehydrogenase</fullName>
    </submittedName>
    <submittedName>
        <fullName evidence="11">FAD-binding and (Fe-S)-binding domain-containing protein</fullName>
    </submittedName>
</protein>
<keyword evidence="2" id="KW-0285">Flavoprotein</keyword>
<comment type="cofactor">
    <cofactor evidence="1">
        <name>FAD</name>
        <dbReference type="ChEBI" id="CHEBI:57692"/>
    </cofactor>
</comment>
<evidence type="ECO:0000313" key="10">
    <source>
        <dbReference type="EMBL" id="ASL17154.1"/>
    </source>
</evidence>
<evidence type="ECO:0000256" key="5">
    <source>
        <dbReference type="ARBA" id="ARBA00023002"/>
    </source>
</evidence>
<dbReference type="GO" id="GO:1903457">
    <property type="term" value="P:lactate catabolic process"/>
    <property type="evidence" value="ECO:0007669"/>
    <property type="project" value="TreeGrafter"/>
</dbReference>
<dbReference type="Pfam" id="PF01565">
    <property type="entry name" value="FAD_binding_4"/>
    <property type="match status" value="1"/>
</dbReference>
<evidence type="ECO:0000256" key="3">
    <source>
        <dbReference type="ARBA" id="ARBA00022723"/>
    </source>
</evidence>
<evidence type="ECO:0000256" key="6">
    <source>
        <dbReference type="ARBA" id="ARBA00023004"/>
    </source>
</evidence>
<evidence type="ECO:0000256" key="2">
    <source>
        <dbReference type="ARBA" id="ARBA00022630"/>
    </source>
</evidence>
<gene>
    <name evidence="10" type="ORF">MYCOZU2_04791</name>
    <name evidence="11" type="ORF">QRB35_10815</name>
</gene>
<dbReference type="GO" id="GO:0046872">
    <property type="term" value="F:metal ion binding"/>
    <property type="evidence" value="ECO:0007669"/>
    <property type="project" value="UniProtKB-KW"/>
</dbReference>
<dbReference type="InterPro" id="IPR017896">
    <property type="entry name" value="4Fe4S_Fe-S-bd"/>
</dbReference>
<keyword evidence="4" id="KW-0274">FAD</keyword>
<reference evidence="11" key="2">
    <citation type="submission" date="2023-06" db="EMBL/GenBank/DDBJ databases">
        <title>Itaconate inhibition of nontuberculous mycobacteria.</title>
        <authorList>
            <person name="Breen P."/>
            <person name="Zimbric M."/>
            <person name="Caverly L."/>
        </authorList>
    </citation>
    <scope>NUCLEOTIDE SEQUENCE</scope>
    <source>
        <strain evidence="11">FLAC1071</strain>
    </source>
</reference>
<keyword evidence="6" id="KW-0408">Iron</keyword>
<organism evidence="10 12">
    <name type="scientific">Mycobacterium intracellulare subsp. chimaera</name>
    <dbReference type="NCBI Taxonomy" id="222805"/>
    <lineage>
        <taxon>Bacteria</taxon>
        <taxon>Bacillati</taxon>
        <taxon>Actinomycetota</taxon>
        <taxon>Actinomycetes</taxon>
        <taxon>Mycobacteriales</taxon>
        <taxon>Mycobacteriaceae</taxon>
        <taxon>Mycobacterium</taxon>
        <taxon>Mycobacterium avium complex (MAC)</taxon>
    </lineage>
</organism>
<feature type="domain" description="4Fe-4S ferredoxin-type" evidence="8">
    <location>
        <begin position="650"/>
        <end position="682"/>
    </location>
</feature>
<dbReference type="SUPFAM" id="SSF46548">
    <property type="entry name" value="alpha-helical ferredoxin"/>
    <property type="match status" value="1"/>
</dbReference>
<name>A0A7U5RXN4_MYCIT</name>
<dbReference type="PROSITE" id="PS00198">
    <property type="entry name" value="4FE4S_FER_1"/>
    <property type="match status" value="1"/>
</dbReference>
<feature type="domain" description="FAD-binding PCMH-type" evidence="9">
    <location>
        <begin position="64"/>
        <end position="301"/>
    </location>
</feature>
<keyword evidence="3" id="KW-0479">Metal-binding</keyword>
<evidence type="ECO:0000259" key="8">
    <source>
        <dbReference type="PROSITE" id="PS51379"/>
    </source>
</evidence>
<dbReference type="GO" id="GO:0071949">
    <property type="term" value="F:FAD binding"/>
    <property type="evidence" value="ECO:0007669"/>
    <property type="project" value="InterPro"/>
</dbReference>
<proteinExistence type="predicted"/>
<dbReference type="PROSITE" id="PS51379">
    <property type="entry name" value="4FE4S_FER_2"/>
    <property type="match status" value="1"/>
</dbReference>
<dbReference type="Pfam" id="PF02754">
    <property type="entry name" value="CCG"/>
    <property type="match status" value="2"/>
</dbReference>
<keyword evidence="13" id="KW-1185">Reference proteome</keyword>
<dbReference type="Pfam" id="PF02913">
    <property type="entry name" value="FAD-oxidase_C"/>
    <property type="match status" value="1"/>
</dbReference>
<keyword evidence="7" id="KW-0411">Iron-sulfur</keyword>
<dbReference type="PANTHER" id="PTHR11748">
    <property type="entry name" value="D-LACTATE DEHYDROGENASE"/>
    <property type="match status" value="1"/>
</dbReference>
<dbReference type="PROSITE" id="PS51387">
    <property type="entry name" value="FAD_PCMH"/>
    <property type="match status" value="1"/>
</dbReference>
<dbReference type="AlphaFoldDB" id="A0A7U5RXN4"/>
<evidence type="ECO:0000313" key="13">
    <source>
        <dbReference type="Proteomes" id="UP001529272"/>
    </source>
</evidence>
<dbReference type="InterPro" id="IPR017900">
    <property type="entry name" value="4Fe4S_Fe_S_CS"/>
</dbReference>
<evidence type="ECO:0000256" key="7">
    <source>
        <dbReference type="ARBA" id="ARBA00023014"/>
    </source>
</evidence>
<dbReference type="PANTHER" id="PTHR11748:SF119">
    <property type="entry name" value="D-2-HYDROXYGLUTARATE DEHYDROGENASE"/>
    <property type="match status" value="1"/>
</dbReference>
<dbReference type="Pfam" id="PF13183">
    <property type="entry name" value="Fer4_8"/>
    <property type="match status" value="1"/>
</dbReference>
<dbReference type="EMBL" id="CP015267">
    <property type="protein sequence ID" value="ASL17154.1"/>
    <property type="molecule type" value="Genomic_DNA"/>
</dbReference>
<dbReference type="EMBL" id="JASZZX010000007">
    <property type="protein sequence ID" value="MDM3926514.1"/>
    <property type="molecule type" value="Genomic_DNA"/>
</dbReference>
<dbReference type="SUPFAM" id="SSF55103">
    <property type="entry name" value="FAD-linked oxidases, C-terminal domain"/>
    <property type="match status" value="1"/>
</dbReference>
<dbReference type="Gene3D" id="3.30.465.10">
    <property type="match status" value="1"/>
</dbReference>
<sequence length="1057" mass="115944">MSLLKADQSRTIPARPDTRFVAGMATVDKVNVTGLEKQLRRHVSGEVRFDTATLAMYANDASNFRQVPIGVVVPKTIEDVVQTVRACHAYHAPVLCRGGGTSLSGETVNVAVVIDFSKYLTDIIDIDAPRRLATVQTGVINEQLNKATGEHGLVFGPDPSSHSRCTLGGNIGNNSCGVHSVQSRFYGPGPRTSDNTHALDIVTYDGARFTVGVNEEKDLDAIIAAGGRKGEIYAALRDLRNEYADDIRKGYADVEEVPRRVSGYNLDELLPERGFNVARALVGTESTCAVALTATVMLTPAMLHRTVVVVEFDSLGAAGDLAPEMMEWKPIGLEAVDHMLVHDQELTGTNAAGRAALPRPDSHGAWLMIQFGSDEPHESLDRAEEFVRWLKKKKHVEDDRIVLARSKQDGGNSAELWAIREAGLGSTAFPVDSGNHWPGWEDSAVPWRRVGDYVRDLQQLYAKHNLRGAMYGHLGEGCIHSRVGFDLRHKDGLVNYRNFMEEAGDLVASYGGSMSGEHGDGQQRAELLHKQYGPRLMEAMRKFKLIWDPEWKMNPGKVIDPYRFDENLKLGTDYNPPRPQVKFAYAEDHGDFSHAALRCVGVGKCRVPEAQDTMCPSYQVTREEKHSTRGRARLLFEMLRGEVITDGWQSDEVADALDLCLACKGCTSDCPVEVDIPTYKAEFLYHHFRSLRRWRPRYAYAFGFIDRAARLASAIPEVANFATQTPVLSRIAKAVGGIDRRRPLPTFAPMTLQQWFSKRPVVNPTGPRVILFPDTFNNRLHTDVGVACVEAIEAAGWRVVMPTGHICCGRPLYDYGFLDVAEHYLHDVLRQLRSEIRAGTPIVGMEPSCLAVFKDELKKLLPHDDDADRLARNSYHFAQFFTEFDLGLPKVSSNGSAARALLWGHCHQRATGGVDADQQVLQKMGIDVQPVSGGCCGLAGSWGFEQGKYQLSLDCGEQALLPAIRQNSDALVVANGFSCQTQIRDSGTANALHLGQIMAMANTSADIGSTSPPARPEPDSRTRATRIAVPVAAASAAALAGAAVARQLWTTRGARGA</sequence>
<dbReference type="Gene3D" id="3.30.70.2740">
    <property type="match status" value="1"/>
</dbReference>
<dbReference type="GO" id="GO:0008720">
    <property type="term" value="F:D-lactate dehydrogenase (NAD+) activity"/>
    <property type="evidence" value="ECO:0007669"/>
    <property type="project" value="TreeGrafter"/>
</dbReference>
<dbReference type="Gene3D" id="1.10.45.10">
    <property type="entry name" value="Vanillyl-alcohol Oxidase, Chain A, domain 4"/>
    <property type="match status" value="1"/>
</dbReference>
<dbReference type="SUPFAM" id="SSF56176">
    <property type="entry name" value="FAD-binding/transporter-associated domain-like"/>
    <property type="match status" value="1"/>
</dbReference>
<dbReference type="InterPro" id="IPR006094">
    <property type="entry name" value="Oxid_FAD_bind_N"/>
</dbReference>
<dbReference type="GO" id="GO:0004458">
    <property type="term" value="F:D-lactate dehydrogenase (cytochrome) activity"/>
    <property type="evidence" value="ECO:0007669"/>
    <property type="project" value="TreeGrafter"/>
</dbReference>
<evidence type="ECO:0000259" key="9">
    <source>
        <dbReference type="PROSITE" id="PS51387"/>
    </source>
</evidence>
<dbReference type="RefSeq" id="WP_089152164.1">
    <property type="nucleotide sequence ID" value="NZ_CP015267.1"/>
</dbReference>
<evidence type="ECO:0000256" key="1">
    <source>
        <dbReference type="ARBA" id="ARBA00001974"/>
    </source>
</evidence>
<keyword evidence="5" id="KW-0560">Oxidoreductase</keyword>
<dbReference type="InterPro" id="IPR016169">
    <property type="entry name" value="FAD-bd_PCMH_sub2"/>
</dbReference>
<dbReference type="Proteomes" id="UP000198286">
    <property type="component" value="Chromosome"/>
</dbReference>
<reference evidence="10 12" key="1">
    <citation type="journal article" date="2017" name="Lancet Infect. Dis.">
        <title>Global outbreak of severe Mycobacterium chimaera disease after cardiac surgery: a molecular epidemiological study.</title>
        <authorList>
            <person name="van Ingen J."/>
            <person name="Kohl T."/>
            <person name="Kranzer K."/>
            <person name="Hasse B."/>
            <person name="Keller P."/>
            <person name="Szafranska A."/>
            <person name="Hillemann D."/>
            <person name="Chand M."/>
            <person name="Schreiber P."/>
            <person name="Sommerstein R."/>
            <person name="Berger C."/>
            <person name="Genoni M."/>
            <person name="Ruegg C."/>
            <person name="Troillet N."/>
            <person name="Widmer A.F."/>
            <person name="Becker S.L."/>
            <person name="Herrmann M."/>
            <person name="Eckmanns T."/>
            <person name="Haller S."/>
            <person name="Hoeller C."/>
            <person name="Debast S.B."/>
            <person name="Wolfhagen M.J."/>
            <person name="Hopman J."/>
            <person name="Kluytmans J."/>
            <person name="Langelaar M."/>
            <person name="Notermans D.W."/>
            <person name="ten Oever J."/>
            <person name="van den Barselaar P."/>
            <person name="Vonk A.B.A."/>
            <person name="Vos M.C."/>
            <person name="Ahmed N."/>
            <person name="Brown T."/>
            <person name="Crook D."/>
            <person name="Lamagni T."/>
            <person name="Phin N."/>
            <person name="Smith E.G."/>
            <person name="Zambon M."/>
            <person name="Serr A."/>
            <person name="Goetting T."/>
            <person name="Ebner W."/>
            <person name="Thuermer A."/>
            <person name="Utpatel C."/>
            <person name="Sproer C."/>
            <person name="Bunk B."/>
            <person name="Nubel U."/>
            <person name="Bloemberg G."/>
            <person name="Bottger E."/>
            <person name="Niemann S."/>
            <person name="Wagner D."/>
            <person name="Sax H."/>
        </authorList>
    </citation>
    <scope>NUCLEOTIDE SEQUENCE [LARGE SCALE GENOMIC DNA]</scope>
    <source>
        <strain evidence="10 12">ZUERICH-2</strain>
    </source>
</reference>
<dbReference type="InterPro" id="IPR016166">
    <property type="entry name" value="FAD-bd_PCMH"/>
</dbReference>
<evidence type="ECO:0000256" key="4">
    <source>
        <dbReference type="ARBA" id="ARBA00022827"/>
    </source>
</evidence>
<dbReference type="InterPro" id="IPR004017">
    <property type="entry name" value="Cys_rich_dom"/>
</dbReference>
<dbReference type="InterPro" id="IPR016164">
    <property type="entry name" value="FAD-linked_Oxase-like_C"/>
</dbReference>
<dbReference type="GO" id="GO:0051536">
    <property type="term" value="F:iron-sulfur cluster binding"/>
    <property type="evidence" value="ECO:0007669"/>
    <property type="project" value="UniProtKB-KW"/>
</dbReference>
<dbReference type="Proteomes" id="UP001529272">
    <property type="component" value="Unassembled WGS sequence"/>
</dbReference>
<dbReference type="InterPro" id="IPR036318">
    <property type="entry name" value="FAD-bd_PCMH-like_sf"/>
</dbReference>
<reference evidence="11" key="3">
    <citation type="submission" date="2023-06" db="EMBL/GenBank/DDBJ databases">
        <authorList>
            <person name="Spilker T."/>
        </authorList>
    </citation>
    <scope>NUCLEOTIDE SEQUENCE</scope>
    <source>
        <strain evidence="11">FLAC1071</strain>
    </source>
</reference>